<feature type="transmembrane region" description="Helical" evidence="1">
    <location>
        <begin position="38"/>
        <end position="65"/>
    </location>
</feature>
<reference evidence="2" key="1">
    <citation type="submission" date="2023-08" db="EMBL/GenBank/DDBJ databases">
        <authorList>
            <person name="Audoor S."/>
            <person name="Bilcke G."/>
        </authorList>
    </citation>
    <scope>NUCLEOTIDE SEQUENCE</scope>
</reference>
<keyword evidence="1" id="KW-1133">Transmembrane helix</keyword>
<comment type="caution">
    <text evidence="2">The sequence shown here is derived from an EMBL/GenBank/DDBJ whole genome shotgun (WGS) entry which is preliminary data.</text>
</comment>
<protein>
    <submittedName>
        <fullName evidence="2">Uncharacterized protein</fullName>
    </submittedName>
</protein>
<dbReference type="Pfam" id="PF00106">
    <property type="entry name" value="adh_short"/>
    <property type="match status" value="1"/>
</dbReference>
<accession>A0AAD2JJ59</accession>
<proteinExistence type="predicted"/>
<dbReference type="AlphaFoldDB" id="A0AAD2JJ59"/>
<sequence length="396" mass="43953">MTEEMVPKQFAISLVCLALAGAFDNHFWRLVVLYVHHQLWILLVPTSGVVGLILQVVAMVGIMWIPMFANFNYRKRQGCIMVTGCDSGMGQATVVHFAQTNDDSKKGSFEKIFAACYNAQASKEYFEKTLTKDQLRHVLVVPLDVTDDKSCKDAAKTVQSWITNETSSKGLYGIVQYHGVPFFGPACYMPVEMYERQLQVNFLGFVRIVQNFMPIMKKRSMTPGRIIFTGTGGGPCSPCPPLLSAYMSSKFAAESFVHSLRAECYMTRNEISCVVINPGFVKPTMLVEKGIELTDKMWKICEDKQGSTVAKDEYGELANHFTKYSSLQPGTHVSEVTKAAEHALLSNVPRTSYKVGIDSKLAPFVGMMPTGMREKIAIHGIYGILSPAGTVKGYRV</sequence>
<dbReference type="PRINTS" id="PR00081">
    <property type="entry name" value="GDHRDH"/>
</dbReference>
<dbReference type="Proteomes" id="UP001295423">
    <property type="component" value="Unassembled WGS sequence"/>
</dbReference>
<evidence type="ECO:0000256" key="1">
    <source>
        <dbReference type="SAM" id="Phobius"/>
    </source>
</evidence>
<dbReference type="Gene3D" id="3.40.50.720">
    <property type="entry name" value="NAD(P)-binding Rossmann-like Domain"/>
    <property type="match status" value="1"/>
</dbReference>
<dbReference type="InterPro" id="IPR002347">
    <property type="entry name" value="SDR_fam"/>
</dbReference>
<dbReference type="GO" id="GO:0016491">
    <property type="term" value="F:oxidoreductase activity"/>
    <property type="evidence" value="ECO:0007669"/>
    <property type="project" value="TreeGrafter"/>
</dbReference>
<keyword evidence="3" id="KW-1185">Reference proteome</keyword>
<dbReference type="PANTHER" id="PTHR43313">
    <property type="entry name" value="SHORT-CHAIN DEHYDROGENASE/REDUCTASE FAMILY 9C"/>
    <property type="match status" value="1"/>
</dbReference>
<dbReference type="PANTHER" id="PTHR43313:SF1">
    <property type="entry name" value="3BETA-HYDROXYSTEROID DEHYDROGENASE DHS-16"/>
    <property type="match status" value="1"/>
</dbReference>
<name>A0AAD2JJ59_9STRA</name>
<evidence type="ECO:0000313" key="3">
    <source>
        <dbReference type="Proteomes" id="UP001295423"/>
    </source>
</evidence>
<dbReference type="InterPro" id="IPR036291">
    <property type="entry name" value="NAD(P)-bd_dom_sf"/>
</dbReference>
<evidence type="ECO:0000313" key="2">
    <source>
        <dbReference type="EMBL" id="CAJ1955143.1"/>
    </source>
</evidence>
<organism evidence="2 3">
    <name type="scientific">Cylindrotheca closterium</name>
    <dbReference type="NCBI Taxonomy" id="2856"/>
    <lineage>
        <taxon>Eukaryota</taxon>
        <taxon>Sar</taxon>
        <taxon>Stramenopiles</taxon>
        <taxon>Ochrophyta</taxon>
        <taxon>Bacillariophyta</taxon>
        <taxon>Bacillariophyceae</taxon>
        <taxon>Bacillariophycidae</taxon>
        <taxon>Bacillariales</taxon>
        <taxon>Bacillariaceae</taxon>
        <taxon>Cylindrotheca</taxon>
    </lineage>
</organism>
<keyword evidence="1" id="KW-0812">Transmembrane</keyword>
<dbReference type="GO" id="GO:0008202">
    <property type="term" value="P:steroid metabolic process"/>
    <property type="evidence" value="ECO:0007669"/>
    <property type="project" value="TreeGrafter"/>
</dbReference>
<dbReference type="SUPFAM" id="SSF51735">
    <property type="entry name" value="NAD(P)-binding Rossmann-fold domains"/>
    <property type="match status" value="1"/>
</dbReference>
<gene>
    <name evidence="2" type="ORF">CYCCA115_LOCUS15605</name>
</gene>
<keyword evidence="1" id="KW-0472">Membrane</keyword>
<dbReference type="EMBL" id="CAKOGP040001881">
    <property type="protein sequence ID" value="CAJ1955143.1"/>
    <property type="molecule type" value="Genomic_DNA"/>
</dbReference>